<evidence type="ECO:0000256" key="23">
    <source>
        <dbReference type="ARBA" id="ARBA00042822"/>
    </source>
</evidence>
<dbReference type="EMBL" id="QNUK01000758">
    <property type="protein sequence ID" value="KAF5889872.1"/>
    <property type="molecule type" value="Genomic_DNA"/>
</dbReference>
<dbReference type="Gene3D" id="3.40.50.11660">
    <property type="entry name" value="Glycosyl transferase family 10, C-terminal domain"/>
    <property type="match status" value="1"/>
</dbReference>
<evidence type="ECO:0000256" key="5">
    <source>
        <dbReference type="ARBA" id="ARBA00022968"/>
    </source>
</evidence>
<evidence type="ECO:0000256" key="22">
    <source>
        <dbReference type="ARBA" id="ARBA00042061"/>
    </source>
</evidence>
<keyword evidence="29" id="KW-1185">Reference proteome</keyword>
<comment type="catalytic activity">
    <reaction evidence="17">
        <text>an N-acetyl-alpha-neuraminyl-(2-&gt;3)-beta-D-galactosyl-(1-&gt;4)-N-acetyl-beta-D-glucosaminyl derivative + GDP-beta-L-fucose = an alpha-Neu5Ac-(2-&gt;3)-beta-D-Gal-(1-&gt;4)-[alpha-L-Fuc-(1-&gt;3)]-beta-D-GlcNAc derivative + GDP + H(+)</text>
        <dbReference type="Rhea" id="RHEA:56076"/>
        <dbReference type="ChEBI" id="CHEBI:15378"/>
        <dbReference type="ChEBI" id="CHEBI:57273"/>
        <dbReference type="ChEBI" id="CHEBI:58189"/>
        <dbReference type="ChEBI" id="CHEBI:136545"/>
        <dbReference type="ChEBI" id="CHEBI:139509"/>
    </reaction>
    <physiologicalReaction direction="left-to-right" evidence="17">
        <dbReference type="Rhea" id="RHEA:56077"/>
    </physiologicalReaction>
</comment>
<evidence type="ECO:0000256" key="26">
    <source>
        <dbReference type="SAM" id="Phobius"/>
    </source>
</evidence>
<dbReference type="AlphaFoldDB" id="A0A8J4TYV7"/>
<dbReference type="InterPro" id="IPR001503">
    <property type="entry name" value="Glyco_trans_10"/>
</dbReference>
<keyword evidence="9 26" id="KW-0472">Membrane</keyword>
<name>A0A8J4TYV7_CLAMG</name>
<dbReference type="PANTHER" id="PTHR11929:SF10">
    <property type="entry name" value="4-GALACTOSYL-N-ACETYLGLUCOSAMINIDE 3-ALPHA-L-FUCOSYLTRANSFERASE 9"/>
    <property type="match status" value="1"/>
</dbReference>
<keyword evidence="4 26" id="KW-0812">Transmembrane</keyword>
<evidence type="ECO:0000256" key="10">
    <source>
        <dbReference type="ARBA" id="ARBA00023157"/>
    </source>
</evidence>
<proteinExistence type="predicted"/>
<evidence type="ECO:0000256" key="21">
    <source>
        <dbReference type="ARBA" id="ARBA00041466"/>
    </source>
</evidence>
<evidence type="ECO:0000256" key="11">
    <source>
        <dbReference type="ARBA" id="ARBA00023180"/>
    </source>
</evidence>
<evidence type="ECO:0000313" key="28">
    <source>
        <dbReference type="EMBL" id="KAF5889872.1"/>
    </source>
</evidence>
<evidence type="ECO:0000256" key="14">
    <source>
        <dbReference type="ARBA" id="ARBA00036053"/>
    </source>
</evidence>
<dbReference type="InterPro" id="IPR031481">
    <property type="entry name" value="Glyco_tran_10_N"/>
</dbReference>
<evidence type="ECO:0000256" key="15">
    <source>
        <dbReference type="ARBA" id="ARBA00036234"/>
    </source>
</evidence>
<dbReference type="OrthoDB" id="427096at2759"/>
<dbReference type="InterPro" id="IPR038577">
    <property type="entry name" value="GT10-like_C_sf"/>
</dbReference>
<dbReference type="SUPFAM" id="SSF53756">
    <property type="entry name" value="UDP-Glycosyltransferase/glycogen phosphorylase"/>
    <property type="match status" value="1"/>
</dbReference>
<dbReference type="Pfam" id="PF17039">
    <property type="entry name" value="Glyco_tran_10_N"/>
    <property type="match status" value="1"/>
</dbReference>
<comment type="catalytic activity">
    <reaction evidence="24">
        <text>beta-D-Gal-(1-&gt;4)-beta-D-GlcNAc-(1-&gt;3)-beta-D-Gal-(1-&gt;4)-D-Glc + GDP-beta-L-fucose = beta-D-Gal-(1-&gt;4)-[alpha-L-Fuc-(1-&gt;3)]-beta-D-GlcNAc-(1-&gt;3)-beta-D-Gal-(1-&gt;4)-D-Glc + GDP + H(+)</text>
        <dbReference type="Rhea" id="RHEA:77187"/>
        <dbReference type="ChEBI" id="CHEBI:15378"/>
        <dbReference type="ChEBI" id="CHEBI:57273"/>
        <dbReference type="ChEBI" id="CHEBI:58189"/>
        <dbReference type="ChEBI" id="CHEBI:60239"/>
        <dbReference type="ChEBI" id="CHEBI:61352"/>
    </reaction>
    <physiologicalReaction direction="left-to-right" evidence="24">
        <dbReference type="Rhea" id="RHEA:77188"/>
    </physiologicalReaction>
</comment>
<evidence type="ECO:0000256" key="13">
    <source>
        <dbReference type="ARBA" id="ARBA00029487"/>
    </source>
</evidence>
<evidence type="ECO:0000256" key="1">
    <source>
        <dbReference type="ARBA" id="ARBA00004922"/>
    </source>
</evidence>
<keyword evidence="11" id="KW-0325">Glycoprotein</keyword>
<evidence type="ECO:0000256" key="7">
    <source>
        <dbReference type="ARBA" id="ARBA00023034"/>
    </source>
</evidence>
<evidence type="ECO:0000256" key="12">
    <source>
        <dbReference type="ARBA" id="ARBA00029329"/>
    </source>
</evidence>
<comment type="catalytic activity">
    <reaction evidence="16">
        <text>alpha-N-glycoloylneuraminosyl-(2-&gt;3)-beta-D-galactosyl-(1-&gt;4)-N-acetyl-beta-D-glucosaminyl-(1-&gt;3)-beta-D-galactosyl-(1-&gt;4)-N-acetyl-beta-D-glucosaminyl-(1-&gt;3)-beta-D-galactosyl-(1-&gt;4)-beta-D-glucosyl-(1&lt;-&gt;1')-ceramide + GDP-beta-L-fucose = alpha-N-glycoloylneuraminosyl-(2-&gt;3)-beta-D-galactosyl-(1-&gt;4)-N-acetyl-beta-D-glucosaminyl-(1-&gt;3)-beta-D-galactosyl-(1-&gt;4)-[alpha-L-fucosyl-(1-&gt;3)]-N-acetyl-beta-D-glucosaminyl-(1-&gt;3)-beta-D-galactosyl-(1-&gt;4)-beta-D-glucosyl-(1&lt;-&gt;1')-ceramide + GDP + H(+)</text>
        <dbReference type="Rhea" id="RHEA:48388"/>
        <dbReference type="ChEBI" id="CHEBI:15378"/>
        <dbReference type="ChEBI" id="CHEBI:57273"/>
        <dbReference type="ChEBI" id="CHEBI:58189"/>
        <dbReference type="ChEBI" id="CHEBI:90383"/>
        <dbReference type="ChEBI" id="CHEBI:90384"/>
    </reaction>
    <physiologicalReaction direction="left-to-right" evidence="16">
        <dbReference type="Rhea" id="RHEA:48389"/>
    </physiologicalReaction>
</comment>
<comment type="subcellular location">
    <subcellularLocation>
        <location evidence="19">Golgi apparatus</location>
        <location evidence="19">trans-Golgi network membrane</location>
        <topology evidence="19">Single-pass type II membrane protein</topology>
    </subcellularLocation>
</comment>
<keyword evidence="8" id="KW-0443">Lipid metabolism</keyword>
<comment type="pathway">
    <text evidence="1">Protein modification; protein glycosylation.</text>
</comment>
<evidence type="ECO:0000256" key="18">
    <source>
        <dbReference type="ARBA" id="ARBA00036757"/>
    </source>
</evidence>
<comment type="catalytic activity">
    <reaction evidence="14">
        <text>alpha-D-galactosyl-(1-&gt;3)-beta-D-galactosyl-(1-&gt;4)-N-acetyl-beta-D-glucosaminyl-(1-&gt;3)-beta-D-galactosyl-(1-&gt;4)-beta-D-glucosyl-(1&lt;-&gt;1')-ceramide + GDP-beta-L-fucose = a neolactoside IV(3)-alpha-Gal,III(3)-alpha-Fuc-nLc4Cer + GDP + H(+)</text>
        <dbReference type="Rhea" id="RHEA:48380"/>
        <dbReference type="ChEBI" id="CHEBI:15378"/>
        <dbReference type="ChEBI" id="CHEBI:57273"/>
        <dbReference type="ChEBI" id="CHEBI:58189"/>
        <dbReference type="ChEBI" id="CHEBI:90380"/>
        <dbReference type="ChEBI" id="CHEBI:90381"/>
    </reaction>
    <physiologicalReaction direction="left-to-right" evidence="14">
        <dbReference type="Rhea" id="RHEA:48381"/>
    </physiologicalReaction>
</comment>
<sequence>MRTNHFHYLLLPLLLLFCFGGVFYTYYKPIVPNAQVATRECITINQTSDLNIPLNQQALLTKPMDKTQDNHDSDIIMLIWWWPFGYVFGGNGCSRYGIHGCRITDDRSQYDKAHGVMFHHRDIIKLSELTNLHNMPRPPHQKWVWFNVESPTNSQKWPGLDGLFNLTSSYRRDSDVWVPVGKIEEISEKDETFEIPAKDKLVCWIVTRWDPNFKRVQYFNELSKHQNRGLRQTLQQAHQQGRLC</sequence>
<evidence type="ECO:0000256" key="4">
    <source>
        <dbReference type="ARBA" id="ARBA00022692"/>
    </source>
</evidence>
<evidence type="ECO:0000256" key="3">
    <source>
        <dbReference type="ARBA" id="ARBA00011738"/>
    </source>
</evidence>
<dbReference type="GO" id="GO:0005794">
    <property type="term" value="C:Golgi apparatus"/>
    <property type="evidence" value="ECO:0007669"/>
    <property type="project" value="UniProtKB-SubCell"/>
</dbReference>
<keyword evidence="7" id="KW-0333">Golgi apparatus</keyword>
<evidence type="ECO:0000256" key="24">
    <source>
        <dbReference type="ARBA" id="ARBA00043828"/>
    </source>
</evidence>
<evidence type="ECO:0000256" key="20">
    <source>
        <dbReference type="ARBA" id="ARBA00039322"/>
    </source>
</evidence>
<dbReference type="GO" id="GO:0017083">
    <property type="term" value="F:4-galactosyl-N-acetylglucosaminide 3-alpha-L-fucosyltransferase activity"/>
    <property type="evidence" value="ECO:0007669"/>
    <property type="project" value="UniProtKB-EC"/>
</dbReference>
<evidence type="ECO:0000256" key="19">
    <source>
        <dbReference type="ARBA" id="ARBA00037848"/>
    </source>
</evidence>
<dbReference type="GO" id="GO:0006629">
    <property type="term" value="P:lipid metabolic process"/>
    <property type="evidence" value="ECO:0007669"/>
    <property type="project" value="UniProtKB-KW"/>
</dbReference>
<keyword evidence="10" id="KW-1015">Disulfide bond</keyword>
<evidence type="ECO:0000256" key="17">
    <source>
        <dbReference type="ARBA" id="ARBA00036481"/>
    </source>
</evidence>
<reference evidence="28" key="1">
    <citation type="submission" date="2020-07" db="EMBL/GenBank/DDBJ databases">
        <title>Clarias magur genome sequencing, assembly and annotation.</title>
        <authorList>
            <person name="Kushwaha B."/>
            <person name="Kumar R."/>
            <person name="Das P."/>
            <person name="Joshi C.G."/>
            <person name="Kumar D."/>
            <person name="Nagpure N.S."/>
            <person name="Pandey M."/>
            <person name="Agarwal S."/>
            <person name="Srivastava S."/>
            <person name="Singh M."/>
            <person name="Sahoo L."/>
            <person name="Jayasankar P."/>
            <person name="Meher P.K."/>
            <person name="Koringa P.G."/>
            <person name="Iquebal M.A."/>
            <person name="Das S.P."/>
            <person name="Bit A."/>
            <person name="Patnaik S."/>
            <person name="Patel N."/>
            <person name="Shah T.M."/>
            <person name="Hinsu A."/>
            <person name="Jena J.K."/>
        </authorList>
    </citation>
    <scope>NUCLEOTIDE SEQUENCE</scope>
    <source>
        <strain evidence="28">CIFAMagur01</strain>
        <tissue evidence="28">Testis</tissue>
    </source>
</reference>
<evidence type="ECO:0000256" key="25">
    <source>
        <dbReference type="ARBA" id="ARBA00043838"/>
    </source>
</evidence>
<keyword evidence="6 26" id="KW-1133">Transmembrane helix</keyword>
<keyword evidence="5" id="KW-0735">Signal-anchor</keyword>
<comment type="subunit">
    <text evidence="3">Homodimer.</text>
</comment>
<protein>
    <recommendedName>
        <fullName evidence="20">4-galactosyl-N-acetylglucosaminide 3-alpha-L-fucosyltransferase 9</fullName>
        <ecNumber evidence="13">2.4.1.152</ecNumber>
    </recommendedName>
    <alternativeName>
        <fullName evidence="22">Fucosyltransferase 9</fullName>
    </alternativeName>
    <alternativeName>
        <fullName evidence="21">Fucosyltransferase IX</fullName>
    </alternativeName>
    <alternativeName>
        <fullName evidence="23">Galactoside 3-L-fucosyltransferase</fullName>
    </alternativeName>
</protein>
<dbReference type="Proteomes" id="UP000727407">
    <property type="component" value="Unassembled WGS sequence"/>
</dbReference>
<evidence type="ECO:0000256" key="16">
    <source>
        <dbReference type="ARBA" id="ARBA00036295"/>
    </source>
</evidence>
<gene>
    <name evidence="28" type="ORF">DAT39_020430</name>
</gene>
<comment type="catalytic activity">
    <reaction evidence="12">
        <text>a beta-D-galactosyl-(1-&gt;4)-N-acetyl-beta-D-glucosaminyl derivative + GDP-beta-L-fucose = a beta-D-galactosyl-(1-&gt;4)-[alpha-L-fucosyl-(1-&gt;3)]-N-acetyl-beta-D-glucosaminyl derivative + GDP + H(+)</text>
        <dbReference type="Rhea" id="RHEA:14257"/>
        <dbReference type="ChEBI" id="CHEBI:15378"/>
        <dbReference type="ChEBI" id="CHEBI:57273"/>
        <dbReference type="ChEBI" id="CHEBI:58189"/>
        <dbReference type="ChEBI" id="CHEBI:133507"/>
        <dbReference type="ChEBI" id="CHEBI:137941"/>
        <dbReference type="EC" id="2.4.1.152"/>
    </reaction>
    <physiologicalReaction direction="left-to-right" evidence="12">
        <dbReference type="Rhea" id="RHEA:14258"/>
    </physiologicalReaction>
</comment>
<evidence type="ECO:0000313" key="29">
    <source>
        <dbReference type="Proteomes" id="UP000727407"/>
    </source>
</evidence>
<comment type="pathway">
    <text evidence="2">Glycolipid biosynthesis.</text>
</comment>
<evidence type="ECO:0000256" key="9">
    <source>
        <dbReference type="ARBA" id="ARBA00023136"/>
    </source>
</evidence>
<feature type="domain" description="Fucosyltransferase N-terminal" evidence="27">
    <location>
        <begin position="75"/>
        <end position="180"/>
    </location>
</feature>
<accession>A0A8J4TYV7</accession>
<comment type="catalytic activity">
    <reaction evidence="15">
        <text>an alpha-Neu5Ac-(2-&gt;3)-beta-D-Gal-(1-&gt;4)-beta-D-GlcNAc-(1-&gt;3)-beta-D-Gal-(1-&gt;4)-beta-D-GlcNAc derivative + GDP-beta-L-fucose = an alpha-Neu5Ac-(2-&gt;3)-beta-D-Gal-(1-&gt;4)-beta-D-GlcNAc-(1-&gt;3)-beta-D-Gal-(1-&gt;4)-[alpha-L-Fuc-(1-&gt;3)]-beta-D-GlcNAc derivative + GDP + H(+)</text>
        <dbReference type="Rhea" id="RHEA:68044"/>
        <dbReference type="ChEBI" id="CHEBI:15378"/>
        <dbReference type="ChEBI" id="CHEBI:57273"/>
        <dbReference type="ChEBI" id="CHEBI:58189"/>
        <dbReference type="ChEBI" id="CHEBI:145343"/>
        <dbReference type="ChEBI" id="CHEBI:176900"/>
    </reaction>
    <physiologicalReaction direction="left-to-right" evidence="15">
        <dbReference type="Rhea" id="RHEA:68045"/>
    </physiologicalReaction>
</comment>
<evidence type="ECO:0000256" key="6">
    <source>
        <dbReference type="ARBA" id="ARBA00022989"/>
    </source>
</evidence>
<dbReference type="EC" id="2.4.1.152" evidence="13"/>
<dbReference type="PANTHER" id="PTHR11929">
    <property type="entry name" value="ALPHA- 1,3 -FUCOSYLTRANSFERASE"/>
    <property type="match status" value="1"/>
</dbReference>
<comment type="caution">
    <text evidence="28">The sequence shown here is derived from an EMBL/GenBank/DDBJ whole genome shotgun (WGS) entry which is preliminary data.</text>
</comment>
<dbReference type="UniPathway" id="UPA00378"/>
<dbReference type="GO" id="GO:0016020">
    <property type="term" value="C:membrane"/>
    <property type="evidence" value="ECO:0007669"/>
    <property type="project" value="InterPro"/>
</dbReference>
<organism evidence="28 29">
    <name type="scientific">Clarias magur</name>
    <name type="common">Asian catfish</name>
    <name type="synonym">Macropteronotus magur</name>
    <dbReference type="NCBI Taxonomy" id="1594786"/>
    <lineage>
        <taxon>Eukaryota</taxon>
        <taxon>Metazoa</taxon>
        <taxon>Chordata</taxon>
        <taxon>Craniata</taxon>
        <taxon>Vertebrata</taxon>
        <taxon>Euteleostomi</taxon>
        <taxon>Actinopterygii</taxon>
        <taxon>Neopterygii</taxon>
        <taxon>Teleostei</taxon>
        <taxon>Ostariophysi</taxon>
        <taxon>Siluriformes</taxon>
        <taxon>Clariidae</taxon>
        <taxon>Clarias</taxon>
    </lineage>
</organism>
<feature type="transmembrane region" description="Helical" evidence="26">
    <location>
        <begin position="6"/>
        <end position="27"/>
    </location>
</feature>
<evidence type="ECO:0000256" key="8">
    <source>
        <dbReference type="ARBA" id="ARBA00023098"/>
    </source>
</evidence>
<evidence type="ECO:0000256" key="2">
    <source>
        <dbReference type="ARBA" id="ARBA00004934"/>
    </source>
</evidence>
<evidence type="ECO:0000259" key="27">
    <source>
        <dbReference type="Pfam" id="PF17039"/>
    </source>
</evidence>
<comment type="catalytic activity">
    <reaction evidence="18">
        <text>a neolactoside nLc4Cer + GDP-beta-L-fucose = a neolactoside III(3)-alpha-Fuc-nLc4Cer + GDP + H(+)</text>
        <dbReference type="Rhea" id="RHEA:48376"/>
        <dbReference type="ChEBI" id="CHEBI:15378"/>
        <dbReference type="ChEBI" id="CHEBI:57273"/>
        <dbReference type="ChEBI" id="CHEBI:58189"/>
        <dbReference type="ChEBI" id="CHEBI:90376"/>
        <dbReference type="ChEBI" id="CHEBI:90379"/>
    </reaction>
    <physiologicalReaction direction="left-to-right" evidence="18">
        <dbReference type="Rhea" id="RHEA:48377"/>
    </physiologicalReaction>
</comment>
<comment type="catalytic activity">
    <reaction evidence="25">
        <text>an alpha-L-Fuc-(1-&gt;2)-beta-D-Gal-(1-&gt;4)-beta-D-GlcNAc derivative + GDP-beta-L-fucose = an alpha-L-Fuc-(1-&gt;2)-beta-D-Gal-(1-&gt;4)-[alpha-L-Fuc-(1-&gt;3)]-beta-D-GlcNAc derivative + GDP + H(+)</text>
        <dbReference type="Rhea" id="RHEA:77191"/>
        <dbReference type="ChEBI" id="CHEBI:15378"/>
        <dbReference type="ChEBI" id="CHEBI:57273"/>
        <dbReference type="ChEBI" id="CHEBI:58189"/>
        <dbReference type="ChEBI" id="CHEBI:133510"/>
        <dbReference type="ChEBI" id="CHEBI:195560"/>
    </reaction>
    <physiologicalReaction direction="left-to-right" evidence="25">
        <dbReference type="Rhea" id="RHEA:77192"/>
    </physiologicalReaction>
</comment>